<dbReference type="SUPFAM" id="SSF55781">
    <property type="entry name" value="GAF domain-like"/>
    <property type="match status" value="1"/>
</dbReference>
<feature type="domain" description="Winged helix-turn-helix transcription repressor HrcA DNA-binding" evidence="7">
    <location>
        <begin position="2"/>
        <end position="74"/>
    </location>
</feature>
<dbReference type="GO" id="GO:0003677">
    <property type="term" value="F:DNA binding"/>
    <property type="evidence" value="ECO:0007669"/>
    <property type="project" value="InterPro"/>
</dbReference>
<dbReference type="Gene3D" id="1.10.10.10">
    <property type="entry name" value="Winged helix-like DNA-binding domain superfamily/Winged helix DNA-binding domain"/>
    <property type="match status" value="1"/>
</dbReference>
<comment type="function">
    <text evidence="5">Negative regulator of class I heat shock genes (grpE-dnaK-dnaJ and groELS operons). Prevents heat-shock induction of these operons.</text>
</comment>
<dbReference type="Pfam" id="PF01628">
    <property type="entry name" value="HrcA"/>
    <property type="match status" value="1"/>
</dbReference>
<keyword evidence="1 5" id="KW-0678">Repressor</keyword>
<evidence type="ECO:0000313" key="8">
    <source>
        <dbReference type="EMBL" id="SHI76892.1"/>
    </source>
</evidence>
<proteinExistence type="inferred from homology"/>
<dbReference type="OrthoDB" id="9783139at2"/>
<evidence type="ECO:0000313" key="9">
    <source>
        <dbReference type="Proteomes" id="UP000184052"/>
    </source>
</evidence>
<dbReference type="PANTHER" id="PTHR34824">
    <property type="entry name" value="HEAT-INDUCIBLE TRANSCRIPTION REPRESSOR HRCA"/>
    <property type="match status" value="1"/>
</dbReference>
<gene>
    <name evidence="5" type="primary">hrcA</name>
    <name evidence="8" type="ORF">SAMN02745751_01048</name>
</gene>
<dbReference type="STRING" id="1121476.SAMN02745751_01048"/>
<keyword evidence="3 5" id="KW-0346">Stress response</keyword>
<dbReference type="Gene3D" id="3.30.450.40">
    <property type="match status" value="1"/>
</dbReference>
<accession>A0A1M6DUK5</accession>
<dbReference type="AlphaFoldDB" id="A0A1M6DUK5"/>
<keyword evidence="9" id="KW-1185">Reference proteome</keyword>
<dbReference type="NCBIfam" id="TIGR00331">
    <property type="entry name" value="hrcA"/>
    <property type="match status" value="1"/>
</dbReference>
<evidence type="ECO:0000259" key="6">
    <source>
        <dbReference type="Pfam" id="PF01628"/>
    </source>
</evidence>
<keyword evidence="2 5" id="KW-0805">Transcription regulation</keyword>
<feature type="domain" description="Heat-inducible transcription repressor HrcA C-terminal" evidence="6">
    <location>
        <begin position="104"/>
        <end position="327"/>
    </location>
</feature>
<dbReference type="InterPro" id="IPR036388">
    <property type="entry name" value="WH-like_DNA-bd_sf"/>
</dbReference>
<comment type="similarity">
    <text evidence="5">Belongs to the HrcA family.</text>
</comment>
<dbReference type="Gene3D" id="3.30.390.60">
    <property type="entry name" value="Heat-inducible transcription repressor hrca homolog, domain 3"/>
    <property type="match status" value="1"/>
</dbReference>
<evidence type="ECO:0000256" key="5">
    <source>
        <dbReference type="HAMAP-Rule" id="MF_00081"/>
    </source>
</evidence>
<keyword evidence="4 5" id="KW-0804">Transcription</keyword>
<evidence type="ECO:0000256" key="3">
    <source>
        <dbReference type="ARBA" id="ARBA00023016"/>
    </source>
</evidence>
<dbReference type="InterPro" id="IPR036390">
    <property type="entry name" value="WH_DNA-bd_sf"/>
</dbReference>
<dbReference type="Proteomes" id="UP000184052">
    <property type="component" value="Unassembled WGS sequence"/>
</dbReference>
<evidence type="ECO:0000256" key="2">
    <source>
        <dbReference type="ARBA" id="ARBA00023015"/>
    </source>
</evidence>
<reference evidence="8 9" key="1">
    <citation type="submission" date="2016-11" db="EMBL/GenBank/DDBJ databases">
        <authorList>
            <person name="Jaros S."/>
            <person name="Januszkiewicz K."/>
            <person name="Wedrychowicz H."/>
        </authorList>
    </citation>
    <scope>NUCLEOTIDE SEQUENCE [LARGE SCALE GENOMIC DNA]</scope>
    <source>
        <strain evidence="8 9">DSM 17477</strain>
    </source>
</reference>
<dbReference type="PANTHER" id="PTHR34824:SF1">
    <property type="entry name" value="HEAT-INDUCIBLE TRANSCRIPTION REPRESSOR HRCA"/>
    <property type="match status" value="1"/>
</dbReference>
<name>A0A1M6DUK5_9FIRM</name>
<dbReference type="GO" id="GO:0045892">
    <property type="term" value="P:negative regulation of DNA-templated transcription"/>
    <property type="evidence" value="ECO:0007669"/>
    <property type="project" value="UniProtKB-UniRule"/>
</dbReference>
<organism evidence="8 9">
    <name type="scientific">Dethiosulfatibacter aminovorans DSM 17477</name>
    <dbReference type="NCBI Taxonomy" id="1121476"/>
    <lineage>
        <taxon>Bacteria</taxon>
        <taxon>Bacillati</taxon>
        <taxon>Bacillota</taxon>
        <taxon>Tissierellia</taxon>
        <taxon>Dethiosulfatibacter</taxon>
    </lineage>
</organism>
<evidence type="ECO:0000256" key="1">
    <source>
        <dbReference type="ARBA" id="ARBA00022491"/>
    </source>
</evidence>
<evidence type="ECO:0000259" key="7">
    <source>
        <dbReference type="Pfam" id="PF03444"/>
    </source>
</evidence>
<dbReference type="EMBL" id="FQZL01000006">
    <property type="protein sequence ID" value="SHI76892.1"/>
    <property type="molecule type" value="Genomic_DNA"/>
</dbReference>
<dbReference type="InterPro" id="IPR005104">
    <property type="entry name" value="WHTH_HrcA_DNA-bd"/>
</dbReference>
<dbReference type="InterPro" id="IPR002571">
    <property type="entry name" value="HrcA"/>
</dbReference>
<evidence type="ECO:0000256" key="4">
    <source>
        <dbReference type="ARBA" id="ARBA00023163"/>
    </source>
</evidence>
<sequence length="360" mass="41343">MELSDRKIKILKAIVSSYIHEGEAIGSRTISKKYDLGISSATVRNEMSDLEELGFLIQPHTSAGRVPTDKAYRLYVDKLIRKSSRNKYNEQIKKILQEEIDEMEKFIRNSARILSQLTKYTAFAMTPQLKESKLKRIQLVPITENKLLMVLVTENNLVKNVILNIKVPVPADQLNQISNLLTEKLGGIQLKSLDKTLYSQILREIYSIRENFDEKMDEIFMLLLNTMKQYEKVDLYYDGLTNILNYPEYNNTEKARELLLFMEDRQAMASILMDETGKDLNVSIGNENKYDEIKQCSVVSATYKLNGVTIGKIGLIGPTRMDYKNVISMVKALSLNVNRLIDKNYIDIARSDTDEQEEKG</sequence>
<dbReference type="RefSeq" id="WP_073048178.1">
    <property type="nucleotide sequence ID" value="NZ_FQZL01000006.1"/>
</dbReference>
<dbReference type="InterPro" id="IPR029016">
    <property type="entry name" value="GAF-like_dom_sf"/>
</dbReference>
<dbReference type="PIRSF" id="PIRSF005485">
    <property type="entry name" value="HrcA"/>
    <property type="match status" value="1"/>
</dbReference>
<dbReference type="InterPro" id="IPR023120">
    <property type="entry name" value="WHTH_transcript_rep_HrcA_IDD"/>
</dbReference>
<dbReference type="InterPro" id="IPR021153">
    <property type="entry name" value="HrcA_C"/>
</dbReference>
<dbReference type="SUPFAM" id="SSF46785">
    <property type="entry name" value="Winged helix' DNA-binding domain"/>
    <property type="match status" value="1"/>
</dbReference>
<dbReference type="HAMAP" id="MF_00081">
    <property type="entry name" value="HrcA"/>
    <property type="match status" value="1"/>
</dbReference>
<dbReference type="Pfam" id="PF03444">
    <property type="entry name" value="WHD_HrcA"/>
    <property type="match status" value="1"/>
</dbReference>
<protein>
    <recommendedName>
        <fullName evidence="5">Heat-inducible transcription repressor HrcA</fullName>
    </recommendedName>
</protein>